<proteinExistence type="predicted"/>
<evidence type="ECO:0000256" key="4">
    <source>
        <dbReference type="SAM" id="MobiDB-lite"/>
    </source>
</evidence>
<dbReference type="InterPro" id="IPR016071">
    <property type="entry name" value="Staphylococal_nuclease_OB-fold"/>
</dbReference>
<dbReference type="GO" id="GO:0004519">
    <property type="term" value="F:endonuclease activity"/>
    <property type="evidence" value="ECO:0007669"/>
    <property type="project" value="UniProtKB-KW"/>
</dbReference>
<dbReference type="PANTHER" id="PTHR12302">
    <property type="entry name" value="EBNA2 BINDING PROTEIN P100"/>
    <property type="match status" value="1"/>
</dbReference>
<evidence type="ECO:0000256" key="2">
    <source>
        <dbReference type="ARBA" id="ARBA00022759"/>
    </source>
</evidence>
<reference evidence="7 8" key="1">
    <citation type="submission" date="2019-12" db="EMBL/GenBank/DDBJ databases">
        <title>Genomic-based taxomic classification of the family Erythrobacteraceae.</title>
        <authorList>
            <person name="Xu L."/>
        </authorList>
    </citation>
    <scope>NUCLEOTIDE SEQUENCE [LARGE SCALE GENOMIC DNA]</scope>
    <source>
        <strain evidence="7 8">KCTC 52763</strain>
    </source>
</reference>
<accession>A0A844ZPS5</accession>
<dbReference type="Gene3D" id="2.40.50.90">
    <property type="match status" value="1"/>
</dbReference>
<evidence type="ECO:0000313" key="7">
    <source>
        <dbReference type="EMBL" id="MXO89743.1"/>
    </source>
</evidence>
<dbReference type="SMART" id="SM00318">
    <property type="entry name" value="SNc"/>
    <property type="match status" value="1"/>
</dbReference>
<feature type="region of interest" description="Disordered" evidence="4">
    <location>
        <begin position="162"/>
        <end position="182"/>
    </location>
</feature>
<dbReference type="PANTHER" id="PTHR12302:SF3">
    <property type="entry name" value="SERINE_THREONINE-PROTEIN KINASE 31"/>
    <property type="match status" value="1"/>
</dbReference>
<evidence type="ECO:0000256" key="3">
    <source>
        <dbReference type="ARBA" id="ARBA00022801"/>
    </source>
</evidence>
<feature type="chain" id="PRO_5032687480" description="TNase-like domain-containing protein" evidence="5">
    <location>
        <begin position="23"/>
        <end position="238"/>
    </location>
</feature>
<keyword evidence="1" id="KW-0540">Nuclease</keyword>
<keyword evidence="2" id="KW-0255">Endonuclease</keyword>
<comment type="caution">
    <text evidence="7">The sequence shown here is derived from an EMBL/GenBank/DDBJ whole genome shotgun (WGS) entry which is preliminary data.</text>
</comment>
<dbReference type="Pfam" id="PF00565">
    <property type="entry name" value="SNase"/>
    <property type="match status" value="1"/>
</dbReference>
<evidence type="ECO:0000256" key="1">
    <source>
        <dbReference type="ARBA" id="ARBA00022722"/>
    </source>
</evidence>
<keyword evidence="8" id="KW-1185">Reference proteome</keyword>
<feature type="signal peptide" evidence="5">
    <location>
        <begin position="1"/>
        <end position="22"/>
    </location>
</feature>
<keyword evidence="5" id="KW-0732">Signal</keyword>
<organism evidence="7 8">
    <name type="scientific">Pontixanthobacter aquaemixtae</name>
    <dbReference type="NCBI Taxonomy" id="1958940"/>
    <lineage>
        <taxon>Bacteria</taxon>
        <taxon>Pseudomonadati</taxon>
        <taxon>Pseudomonadota</taxon>
        <taxon>Alphaproteobacteria</taxon>
        <taxon>Sphingomonadales</taxon>
        <taxon>Erythrobacteraceae</taxon>
        <taxon>Pontixanthobacter</taxon>
    </lineage>
</organism>
<sequence length="238" mass="26678">MKQFLGLMAFLAAMFGAPQMLAAQVVSGKATVIDGDTLDLTGTRVRLMGIDAPEAGQTCKREDAEWQCGKEATDFLKLILQNNEVECRTTGRDTYARLLAFCSSGGHDLGLGLVGAGLAVVSNDGPEEYKLAQEIRITHKIGIWGSEFQTPAEWRASHPELFKPAQEQQKPQQAKRQRPTPERVYRNEFGCAIKGNRNRRGQWIYHLPGRPYYDQTRPEELFCTESQARRAGYRRSKA</sequence>
<feature type="compositionally biased region" description="Low complexity" evidence="4">
    <location>
        <begin position="163"/>
        <end position="172"/>
    </location>
</feature>
<dbReference type="InterPro" id="IPR035437">
    <property type="entry name" value="SNase_OB-fold_sf"/>
</dbReference>
<dbReference type="AlphaFoldDB" id="A0A844ZPS5"/>
<evidence type="ECO:0000259" key="6">
    <source>
        <dbReference type="PROSITE" id="PS50830"/>
    </source>
</evidence>
<dbReference type="RefSeq" id="WP_160603227.1">
    <property type="nucleotide sequence ID" value="NZ_WTYX01000001.1"/>
</dbReference>
<feature type="domain" description="TNase-like" evidence="6">
    <location>
        <begin position="32"/>
        <end position="146"/>
    </location>
</feature>
<evidence type="ECO:0000313" key="8">
    <source>
        <dbReference type="Proteomes" id="UP000442714"/>
    </source>
</evidence>
<protein>
    <recommendedName>
        <fullName evidence="6">TNase-like domain-containing protein</fullName>
    </recommendedName>
</protein>
<dbReference type="Proteomes" id="UP000442714">
    <property type="component" value="Unassembled WGS sequence"/>
</dbReference>
<name>A0A844ZPS5_9SPHN</name>
<dbReference type="EMBL" id="WTYX01000001">
    <property type="protein sequence ID" value="MXO89743.1"/>
    <property type="molecule type" value="Genomic_DNA"/>
</dbReference>
<keyword evidence="3" id="KW-0378">Hydrolase</keyword>
<gene>
    <name evidence="7" type="ORF">GRI41_02800</name>
</gene>
<evidence type="ECO:0000256" key="5">
    <source>
        <dbReference type="SAM" id="SignalP"/>
    </source>
</evidence>
<dbReference type="GO" id="GO:0016787">
    <property type="term" value="F:hydrolase activity"/>
    <property type="evidence" value="ECO:0007669"/>
    <property type="project" value="UniProtKB-KW"/>
</dbReference>
<dbReference type="OrthoDB" id="9805504at2"/>
<dbReference type="PROSITE" id="PS50830">
    <property type="entry name" value="TNASE_3"/>
    <property type="match status" value="1"/>
</dbReference>
<dbReference type="SUPFAM" id="SSF50199">
    <property type="entry name" value="Staphylococcal nuclease"/>
    <property type="match status" value="1"/>
</dbReference>